<name>A0A645HWP9_9ZZZZ</name>
<evidence type="ECO:0000256" key="1">
    <source>
        <dbReference type="SAM" id="MobiDB-lite"/>
    </source>
</evidence>
<reference evidence="2" key="1">
    <citation type="submission" date="2019-08" db="EMBL/GenBank/DDBJ databases">
        <authorList>
            <person name="Kucharzyk K."/>
            <person name="Murdoch R.W."/>
            <person name="Higgins S."/>
            <person name="Loffler F."/>
        </authorList>
    </citation>
    <scope>NUCLEOTIDE SEQUENCE</scope>
</reference>
<feature type="region of interest" description="Disordered" evidence="1">
    <location>
        <begin position="72"/>
        <end position="102"/>
    </location>
</feature>
<gene>
    <name evidence="2" type="ORF">SDC9_187292</name>
</gene>
<accession>A0A645HWP9</accession>
<comment type="caution">
    <text evidence="2">The sequence shown here is derived from an EMBL/GenBank/DDBJ whole genome shotgun (WGS) entry which is preliminary data.</text>
</comment>
<dbReference type="AlphaFoldDB" id="A0A645HWP9"/>
<organism evidence="2">
    <name type="scientific">bioreactor metagenome</name>
    <dbReference type="NCBI Taxonomy" id="1076179"/>
    <lineage>
        <taxon>unclassified sequences</taxon>
        <taxon>metagenomes</taxon>
        <taxon>ecological metagenomes</taxon>
    </lineage>
</organism>
<protein>
    <submittedName>
        <fullName evidence="2">Uncharacterized protein</fullName>
    </submittedName>
</protein>
<evidence type="ECO:0000313" key="2">
    <source>
        <dbReference type="EMBL" id="MPN39763.1"/>
    </source>
</evidence>
<dbReference type="EMBL" id="VSSQ01095772">
    <property type="protein sequence ID" value="MPN39763.1"/>
    <property type="molecule type" value="Genomic_DNA"/>
</dbReference>
<feature type="compositionally biased region" description="Polar residues" evidence="1">
    <location>
        <begin position="88"/>
        <end position="102"/>
    </location>
</feature>
<sequence>MHRVMRYIEDSPLDRHMITQFLVIPEDQPVFYNKNYKAIKGIVKKRKYMKLSSAQGARRRRPYPSFDDLRVEHTAMPRMSAPPASSRADGTSPRTSAAESMP</sequence>
<proteinExistence type="predicted"/>